<feature type="transmembrane region" description="Helical" evidence="1">
    <location>
        <begin position="271"/>
        <end position="289"/>
    </location>
</feature>
<dbReference type="Proteomes" id="UP000494255">
    <property type="component" value="Unassembled WGS sequence"/>
</dbReference>
<feature type="transmembrane region" description="Helical" evidence="1">
    <location>
        <begin position="211"/>
        <end position="227"/>
    </location>
</feature>
<dbReference type="EMBL" id="CADIKC010000007">
    <property type="protein sequence ID" value="CAB3718906.1"/>
    <property type="molecule type" value="Genomic_DNA"/>
</dbReference>
<gene>
    <name evidence="2" type="ORF">LMG24238_04708</name>
</gene>
<keyword evidence="1" id="KW-0812">Transmembrane</keyword>
<sequence>MRERLTATAAWVLGLCGLFVVVSCVMGVVGNYSPVPYWDQWDGSLAGYMRFADHQWFVLWEQHNEHRLLLPRLIFWTDIRWFGGRNVFDLVANLVLLGALAITVGRIASRGMRLTWTETIALAGVIATMAFSWMQDENLTWGFQNQWFGAYLFAMLAFDALARSRDTSGLSRQFLLALLYGSFAAYWMASGLLVLPVLVAFSLYLGLSKQRVALLGFATALVWAAYFRHYVSPPAHGSVLSSVHHHPIEMAEYVLLYLGGPVWAATAQLPLTYLAGAIVVVATLVGLWFGRSREVRAPALLAFAVFVCGSAFITAGGRLLFGLESAFAHRYTTSSLFAWLSLLLYFWVNVRRPQARAVNAGLFALAFAAVLSCQSAAFSPDQDQLFALKSAGLAVREDVYDSEWTYAVYPKAKPLQVIAQAAQARGLSIFKQCTPDYPCAPEQPTASRSCEGAIDRIKPTGTPGRYTATGWIFDRDAKVQPTDVVIVNGQNDVRGYGVVGSRRPDVETALKLNGDRVGWTSFFRADDTAIRVLAKHGDTYCALAVTGKVPEQVAQ</sequence>
<proteinExistence type="predicted"/>
<feature type="transmembrane region" description="Helical" evidence="1">
    <location>
        <begin position="360"/>
        <end position="378"/>
    </location>
</feature>
<dbReference type="AlphaFoldDB" id="A0A6J5BXS9"/>
<feature type="transmembrane region" description="Helical" evidence="1">
    <location>
        <begin position="90"/>
        <end position="108"/>
    </location>
</feature>
<keyword evidence="1" id="KW-1133">Transmembrane helix</keyword>
<keyword evidence="1" id="KW-0472">Membrane</keyword>
<reference evidence="2 3" key="1">
    <citation type="submission" date="2020-04" db="EMBL/GenBank/DDBJ databases">
        <authorList>
            <person name="De Canck E."/>
        </authorList>
    </citation>
    <scope>NUCLEOTIDE SEQUENCE [LARGE SCALE GENOMIC DNA]</scope>
    <source>
        <strain evidence="2 3">LMG 24238</strain>
    </source>
</reference>
<name>A0A6J5BXS9_9BURK</name>
<feature type="transmembrane region" description="Helical" evidence="1">
    <location>
        <begin position="115"/>
        <end position="134"/>
    </location>
</feature>
<keyword evidence="3" id="KW-1185">Reference proteome</keyword>
<evidence type="ECO:0000313" key="2">
    <source>
        <dbReference type="EMBL" id="CAB3718906.1"/>
    </source>
</evidence>
<feature type="transmembrane region" description="Helical" evidence="1">
    <location>
        <begin position="327"/>
        <end position="348"/>
    </location>
</feature>
<evidence type="ECO:0008006" key="4">
    <source>
        <dbReference type="Google" id="ProtNLM"/>
    </source>
</evidence>
<feature type="transmembrane region" description="Helical" evidence="1">
    <location>
        <begin position="7"/>
        <end position="29"/>
    </location>
</feature>
<evidence type="ECO:0000313" key="3">
    <source>
        <dbReference type="Proteomes" id="UP000494255"/>
    </source>
</evidence>
<accession>A0A6J5BXS9</accession>
<feature type="transmembrane region" description="Helical" evidence="1">
    <location>
        <begin position="301"/>
        <end position="321"/>
    </location>
</feature>
<feature type="transmembrane region" description="Helical" evidence="1">
    <location>
        <begin position="174"/>
        <end position="205"/>
    </location>
</feature>
<evidence type="ECO:0000256" key="1">
    <source>
        <dbReference type="SAM" id="Phobius"/>
    </source>
</evidence>
<organism evidence="2 3">
    <name type="scientific">Paraburkholderia sediminicola</name>
    <dbReference type="NCBI Taxonomy" id="458836"/>
    <lineage>
        <taxon>Bacteria</taxon>
        <taxon>Pseudomonadati</taxon>
        <taxon>Pseudomonadota</taxon>
        <taxon>Betaproteobacteria</taxon>
        <taxon>Burkholderiales</taxon>
        <taxon>Burkholderiaceae</taxon>
        <taxon>Paraburkholderia</taxon>
    </lineage>
</organism>
<protein>
    <recommendedName>
        <fullName evidence="4">4-amino-4-deoxy-L-arabinose transferase-like glycosyltransferase</fullName>
    </recommendedName>
</protein>
<dbReference type="PROSITE" id="PS51257">
    <property type="entry name" value="PROKAR_LIPOPROTEIN"/>
    <property type="match status" value="1"/>
</dbReference>